<dbReference type="HOGENOM" id="CLU_1396032_0_0_1"/>
<proteinExistence type="predicted"/>
<gene>
    <name evidence="2" type="ORF">M437DRAFT_45896</name>
</gene>
<dbReference type="AlphaFoldDB" id="A0A074VTP5"/>
<feature type="transmembrane region" description="Helical" evidence="1">
    <location>
        <begin position="64"/>
        <end position="88"/>
    </location>
</feature>
<protein>
    <submittedName>
        <fullName evidence="2">Uncharacterized protein</fullName>
    </submittedName>
</protein>
<organism evidence="2 3">
    <name type="scientific">Aureobasidium melanogenum (strain CBS 110374)</name>
    <name type="common">Aureobasidium pullulans var. melanogenum</name>
    <dbReference type="NCBI Taxonomy" id="1043003"/>
    <lineage>
        <taxon>Eukaryota</taxon>
        <taxon>Fungi</taxon>
        <taxon>Dikarya</taxon>
        <taxon>Ascomycota</taxon>
        <taxon>Pezizomycotina</taxon>
        <taxon>Dothideomycetes</taxon>
        <taxon>Dothideomycetidae</taxon>
        <taxon>Dothideales</taxon>
        <taxon>Saccotheciaceae</taxon>
        <taxon>Aureobasidium</taxon>
    </lineage>
</organism>
<feature type="transmembrane region" description="Helical" evidence="1">
    <location>
        <begin position="108"/>
        <end position="130"/>
    </location>
</feature>
<dbReference type="Proteomes" id="UP000030672">
    <property type="component" value="Unassembled WGS sequence"/>
</dbReference>
<reference evidence="2 3" key="1">
    <citation type="journal article" date="2014" name="BMC Genomics">
        <title>Genome sequencing of four Aureobasidium pullulans varieties: biotechnological potential, stress tolerance, and description of new species.</title>
        <authorList>
            <person name="Gostin Ar C."/>
            <person name="Ohm R.A."/>
            <person name="Kogej T."/>
            <person name="Sonjak S."/>
            <person name="Turk M."/>
            <person name="Zajc J."/>
            <person name="Zalar P."/>
            <person name="Grube M."/>
            <person name="Sun H."/>
            <person name="Han J."/>
            <person name="Sharma A."/>
            <person name="Chiniquy J."/>
            <person name="Ngan C.Y."/>
            <person name="Lipzen A."/>
            <person name="Barry K."/>
            <person name="Grigoriev I.V."/>
            <person name="Gunde-Cimerman N."/>
        </authorList>
    </citation>
    <scope>NUCLEOTIDE SEQUENCE [LARGE SCALE GENOMIC DNA]</scope>
    <source>
        <strain evidence="2 3">CBS 110374</strain>
    </source>
</reference>
<accession>A0A074VTP5</accession>
<keyword evidence="1" id="KW-1133">Transmembrane helix</keyword>
<name>A0A074VTP5_AURM1</name>
<evidence type="ECO:0000256" key="1">
    <source>
        <dbReference type="SAM" id="Phobius"/>
    </source>
</evidence>
<dbReference type="RefSeq" id="XP_040880846.1">
    <property type="nucleotide sequence ID" value="XM_041021171.1"/>
</dbReference>
<feature type="transmembrane region" description="Helical" evidence="1">
    <location>
        <begin position="6"/>
        <end position="28"/>
    </location>
</feature>
<dbReference type="GeneID" id="63914544"/>
<evidence type="ECO:0000313" key="2">
    <source>
        <dbReference type="EMBL" id="KEQ63823.1"/>
    </source>
</evidence>
<keyword evidence="3" id="KW-1185">Reference proteome</keyword>
<keyword evidence="1" id="KW-0812">Transmembrane</keyword>
<sequence>MWFYASLFLCFVNAIASLGVVGYLLALIRSPETVKHQYFVYSTDSPNGLSPMSVLPGLVLERSLWLSIATCAFAVIDVPAMASLWRRVHAETTDNMVRFFSWVGRQRLTALSLVSAINLIMGNITVLYGFRDEHRYVDLDSPHGWLFINAPTSGPYHQYISSVGFTIETFSCGLVEVALNPQDRFASHLCRVAVS</sequence>
<keyword evidence="1" id="KW-0472">Membrane</keyword>
<dbReference type="EMBL" id="KL584830">
    <property type="protein sequence ID" value="KEQ63823.1"/>
    <property type="molecule type" value="Genomic_DNA"/>
</dbReference>
<evidence type="ECO:0000313" key="3">
    <source>
        <dbReference type="Proteomes" id="UP000030672"/>
    </source>
</evidence>